<evidence type="ECO:0000313" key="2">
    <source>
        <dbReference type="Proteomes" id="UP000261111"/>
    </source>
</evidence>
<comment type="caution">
    <text evidence="1">The sequence shown here is derived from an EMBL/GenBank/DDBJ whole genome shotgun (WGS) entry which is preliminary data.</text>
</comment>
<sequence>MGNKLPSHNVPLLLVADIICYINNNISYDIKKLQNFTSKSVAYVRSSLAICKLLNVIDEDENINQFADTLGKTPNDEIKVAVMRKFIQEYEPFITFIQYQLNDTTLDEAARKVYVSYEIEGKDYKFLKDLFISWGMSTGIFTYDSNKIFLEERISSQLLVSTTADFNLDDDMTIRLYISNILGAEFFSSLSSAEVGELVDAFKKCTNDSRGAIECAGRAFEDFLRRVASQAGVNVSTKNGIGQVINALYNNKDAAGNIDNKIHNKQASIGSALGDIRNMAGHSMEARTLERWDLTYHSAKNYVEFVLAEMRSIYGYTLNSKYIF</sequence>
<evidence type="ECO:0000313" key="1">
    <source>
        <dbReference type="EMBL" id="RGC32597.1"/>
    </source>
</evidence>
<dbReference type="EMBL" id="QVIA01000008">
    <property type="protein sequence ID" value="RGC32597.1"/>
    <property type="molecule type" value="Genomic_DNA"/>
</dbReference>
<reference evidence="1 2" key="1">
    <citation type="submission" date="2018-08" db="EMBL/GenBank/DDBJ databases">
        <title>A genome reference for cultivated species of the human gut microbiota.</title>
        <authorList>
            <person name="Zou Y."/>
            <person name="Xue W."/>
            <person name="Luo G."/>
        </authorList>
    </citation>
    <scope>NUCLEOTIDE SEQUENCE [LARGE SCALE GENOMIC DNA]</scope>
    <source>
        <strain evidence="1 2">AF19-21</strain>
    </source>
</reference>
<protein>
    <submittedName>
        <fullName evidence="1">Uncharacterized protein</fullName>
    </submittedName>
</protein>
<dbReference type="Proteomes" id="UP000261111">
    <property type="component" value="Unassembled WGS sequence"/>
</dbReference>
<accession>A0A3E2WX18</accession>
<dbReference type="AlphaFoldDB" id="A0A3E2WX18"/>
<gene>
    <name evidence="1" type="ORF">DWX41_08505</name>
</gene>
<proteinExistence type="predicted"/>
<organism evidence="1 2">
    <name type="scientific">Hungatella hathewayi</name>
    <dbReference type="NCBI Taxonomy" id="154046"/>
    <lineage>
        <taxon>Bacteria</taxon>
        <taxon>Bacillati</taxon>
        <taxon>Bacillota</taxon>
        <taxon>Clostridia</taxon>
        <taxon>Lachnospirales</taxon>
        <taxon>Lachnospiraceae</taxon>
        <taxon>Hungatella</taxon>
    </lineage>
</organism>
<dbReference type="RefSeq" id="WP_025655843.1">
    <property type="nucleotide sequence ID" value="NZ_QVIA01000008.1"/>
</dbReference>
<dbReference type="GeneID" id="93335941"/>
<name>A0A3E2WX18_9FIRM</name>